<proteinExistence type="inferred from homology"/>
<dbReference type="GO" id="GO:0004030">
    <property type="term" value="F:aldehyde dehydrogenase [NAD(P)+] activity"/>
    <property type="evidence" value="ECO:0007669"/>
    <property type="project" value="UniProtKB-ARBA"/>
</dbReference>
<keyword evidence="2 4" id="KW-0560">Oxidoreductase</keyword>
<dbReference type="InterPro" id="IPR016161">
    <property type="entry name" value="Ald_DH/histidinol_DH"/>
</dbReference>
<dbReference type="FunFam" id="3.40.309.10:FF:000012">
    <property type="entry name" value="Betaine aldehyde dehydrogenase"/>
    <property type="match status" value="1"/>
</dbReference>
<dbReference type="InterPro" id="IPR029510">
    <property type="entry name" value="Ald_DH_CS_GLU"/>
</dbReference>
<dbReference type="InterPro" id="IPR015590">
    <property type="entry name" value="Aldehyde_DH_dom"/>
</dbReference>
<dbReference type="FunFam" id="3.40.605.10:FF:000001">
    <property type="entry name" value="Aldehyde dehydrogenase 1"/>
    <property type="match status" value="1"/>
</dbReference>
<gene>
    <name evidence="6" type="ORF">Q765_04425</name>
</gene>
<dbReference type="PANTHER" id="PTHR43111:SF1">
    <property type="entry name" value="ALDEHYDE DEHYDROGENASE B-RELATED"/>
    <property type="match status" value="1"/>
</dbReference>
<evidence type="ECO:0000259" key="5">
    <source>
        <dbReference type="Pfam" id="PF00171"/>
    </source>
</evidence>
<comment type="caution">
    <text evidence="6">The sequence shown here is derived from an EMBL/GenBank/DDBJ whole genome shotgun (WGS) entry which is preliminary data.</text>
</comment>
<dbReference type="PANTHER" id="PTHR43111">
    <property type="entry name" value="ALDEHYDE DEHYDROGENASE B-RELATED"/>
    <property type="match status" value="1"/>
</dbReference>
<evidence type="ECO:0000256" key="2">
    <source>
        <dbReference type="ARBA" id="ARBA00023002"/>
    </source>
</evidence>
<dbReference type="SUPFAM" id="SSF53720">
    <property type="entry name" value="ALDH-like"/>
    <property type="match status" value="1"/>
</dbReference>
<sequence length="508" mass="55991">MSTVAEPKKENLVKLPELKSKYDNYINGKWTAPVNGKYFDVISPIDGKKFSQAAHSSKEDLELAVNAAEKAFVTWGKTSPTYRSNLLIKIAQLMEDNLEAIAAVETYDNGKAVRETLNADIPLAIDHFRYFASVLRAEEGSANELDENTLSLIIHEPIGVIAQIIPWNFPILMAIWKLAPALAAGNTVVLKPAESTPISILYLFEIIGYLLPEGVVNIVNGFGAELGKALVTNPKVKKAAFTGSTATGRMVMQYATENIIPVTLELGGKSPNVFFPSVMDADDDYLDKAIEGAVLFALNQGEVCTCPSRLLVHEDIYDAFIERVIERVKAIKIGNPLDPTVMMGAQASKIQYDKILSYIALGKEEGAEVLVGGAANHVDGLEEGYYIKPTLFKGNNKMRIFQEEIFGPVLAVTTFKTTEEALEIANDTIYGLGAGVWTRDAHELYQIPRGIQAGRVWVNNYHNYPAGAPFGGYKLSGIGRENHKMMLDHYRQTKNMLISYDKKKLGFF</sequence>
<evidence type="ECO:0000313" key="6">
    <source>
        <dbReference type="EMBL" id="KGO87744.1"/>
    </source>
</evidence>
<dbReference type="EMBL" id="JRLX01000003">
    <property type="protein sequence ID" value="KGO87744.1"/>
    <property type="molecule type" value="Genomic_DNA"/>
</dbReference>
<dbReference type="Gene3D" id="3.40.309.10">
    <property type="entry name" value="Aldehyde Dehydrogenase, Chain A, domain 2"/>
    <property type="match status" value="1"/>
</dbReference>
<dbReference type="OrthoDB" id="9762913at2"/>
<dbReference type="InterPro" id="IPR016160">
    <property type="entry name" value="Ald_DH_CS_CYS"/>
</dbReference>
<dbReference type="PROSITE" id="PS00687">
    <property type="entry name" value="ALDEHYDE_DEHYDR_GLU"/>
    <property type="match status" value="1"/>
</dbReference>
<feature type="active site" evidence="3">
    <location>
        <position position="265"/>
    </location>
</feature>
<feature type="domain" description="Aldehyde dehydrogenase" evidence="5">
    <location>
        <begin position="30"/>
        <end position="495"/>
    </location>
</feature>
<dbReference type="RefSeq" id="WP_020212789.1">
    <property type="nucleotide sequence ID" value="NZ_JRLX01000003.1"/>
</dbReference>
<protein>
    <submittedName>
        <fullName evidence="6">Aldehyde dehydrogenase</fullName>
    </submittedName>
</protein>
<evidence type="ECO:0000256" key="1">
    <source>
        <dbReference type="ARBA" id="ARBA00009986"/>
    </source>
</evidence>
<dbReference type="Pfam" id="PF00171">
    <property type="entry name" value="Aldedh"/>
    <property type="match status" value="1"/>
</dbReference>
<dbReference type="Proteomes" id="UP000030152">
    <property type="component" value="Unassembled WGS sequence"/>
</dbReference>
<evidence type="ECO:0000313" key="7">
    <source>
        <dbReference type="Proteomes" id="UP000030152"/>
    </source>
</evidence>
<dbReference type="AlphaFoldDB" id="A0A0A2M661"/>
<name>A0A0A2M661_9FLAO</name>
<reference evidence="6 7" key="1">
    <citation type="submission" date="2013-09" db="EMBL/GenBank/DDBJ databases">
        <authorList>
            <person name="Zeng Z."/>
            <person name="Chen C."/>
        </authorList>
    </citation>
    <scope>NUCLEOTIDE SEQUENCE [LARGE SCALE GENOMIC DNA]</scope>
    <source>
        <strain evidence="6 7">WB 3.3-2</strain>
    </source>
</reference>
<keyword evidence="7" id="KW-1185">Reference proteome</keyword>
<comment type="similarity">
    <text evidence="1 4">Belongs to the aldehyde dehydrogenase family.</text>
</comment>
<dbReference type="STRING" id="1121895.GCA_000378485_01636"/>
<dbReference type="InterPro" id="IPR016162">
    <property type="entry name" value="Ald_DH_N"/>
</dbReference>
<dbReference type="InterPro" id="IPR016163">
    <property type="entry name" value="Ald_DH_C"/>
</dbReference>
<organism evidence="6 7">
    <name type="scientific">Flavobacterium rivuli WB 3.3-2 = DSM 21788</name>
    <dbReference type="NCBI Taxonomy" id="1121895"/>
    <lineage>
        <taxon>Bacteria</taxon>
        <taxon>Pseudomonadati</taxon>
        <taxon>Bacteroidota</taxon>
        <taxon>Flavobacteriia</taxon>
        <taxon>Flavobacteriales</taxon>
        <taxon>Flavobacteriaceae</taxon>
        <taxon>Flavobacterium</taxon>
    </lineage>
</organism>
<dbReference type="eggNOG" id="COG1012">
    <property type="taxonomic scope" value="Bacteria"/>
</dbReference>
<accession>A0A0A2M661</accession>
<dbReference type="CDD" id="cd07559">
    <property type="entry name" value="ALDH_ACDHII_AcoD-like"/>
    <property type="match status" value="1"/>
</dbReference>
<evidence type="ECO:0000256" key="4">
    <source>
        <dbReference type="RuleBase" id="RU003345"/>
    </source>
</evidence>
<evidence type="ECO:0000256" key="3">
    <source>
        <dbReference type="PROSITE-ProRule" id="PRU10007"/>
    </source>
</evidence>
<dbReference type="Gene3D" id="3.40.605.10">
    <property type="entry name" value="Aldehyde Dehydrogenase, Chain A, domain 1"/>
    <property type="match status" value="1"/>
</dbReference>
<dbReference type="PROSITE" id="PS00070">
    <property type="entry name" value="ALDEHYDE_DEHYDR_CYS"/>
    <property type="match status" value="1"/>
</dbReference>